<evidence type="ECO:0000256" key="5">
    <source>
        <dbReference type="ARBA" id="ARBA00023006"/>
    </source>
</evidence>
<evidence type="ECO:0000313" key="10">
    <source>
        <dbReference type="EMBL" id="TVY92245.1"/>
    </source>
</evidence>
<dbReference type="Gene3D" id="3.10.20.90">
    <property type="entry name" value="Phosphatidylinositol 3-kinase Catalytic Subunit, Chain A, domain 1"/>
    <property type="match status" value="1"/>
</dbReference>
<dbReference type="GO" id="GO:0006995">
    <property type="term" value="P:cellular response to nitrogen starvation"/>
    <property type="evidence" value="ECO:0007669"/>
    <property type="project" value="TreeGrafter"/>
</dbReference>
<dbReference type="InterPro" id="IPR048939">
    <property type="entry name" value="ATG5_UblA"/>
</dbReference>
<evidence type="ECO:0000259" key="8">
    <source>
        <dbReference type="Pfam" id="PF20637"/>
    </source>
</evidence>
<evidence type="ECO:0000259" key="7">
    <source>
        <dbReference type="Pfam" id="PF04106"/>
    </source>
</evidence>
<evidence type="ECO:0000256" key="6">
    <source>
        <dbReference type="RuleBase" id="RU361202"/>
    </source>
</evidence>
<protein>
    <recommendedName>
        <fullName evidence="6">Autophagy protein 5</fullName>
    </recommendedName>
</protein>
<keyword evidence="5 6" id="KW-0072">Autophagy</keyword>
<dbReference type="InterPro" id="IPR007239">
    <property type="entry name" value="Atg5"/>
</dbReference>
<proteinExistence type="inferred from homology"/>
<dbReference type="Gene3D" id="1.10.246.190">
    <property type="entry name" value="Autophagy protein Apg5, helix rich domain"/>
    <property type="match status" value="1"/>
</dbReference>
<dbReference type="EMBL" id="QGML01000355">
    <property type="protein sequence ID" value="TVY92245.1"/>
    <property type="molecule type" value="Genomic_DNA"/>
</dbReference>
<sequence length="257" mass="28211">MQSQIWASTIPLHITHPSSSTPYLIQIPRLSYLPLLLPRLTSFFGPASSFSYEGILLKNLPVGLLCDLYQPSLPWHLTLGNGPLFDIHDTFMNSVKELYARILSPTPQADFIRNGTAKGIMSMSKASSTALWNSICDNDLSTFSKIQTQLLNPATPLKHIPLRIYIPSTPTESSTLGAFKIVQTLVPPATANRETQTLGSALNAVLPALFPSRRDVILAEPVLHGAPVPMRAPVEDLMREVAYADGWVHLCVVMIDV</sequence>
<dbReference type="PANTHER" id="PTHR13040:SF2">
    <property type="entry name" value="AUTOPHAGY PROTEIN 5"/>
    <property type="match status" value="1"/>
</dbReference>
<keyword evidence="4 6" id="KW-0832">Ubl conjugation</keyword>
<feature type="domain" description="Autophagy protein ATG5 alpha-helical bundle region" evidence="8">
    <location>
        <begin position="108"/>
        <end position="152"/>
    </location>
</feature>
<reference evidence="10 11" key="1">
    <citation type="submission" date="2018-05" db="EMBL/GenBank/DDBJ databases">
        <title>Genome sequencing and assembly of the regulated plant pathogen Lachnellula willkommii and related sister species for the development of diagnostic species identification markers.</title>
        <authorList>
            <person name="Giroux E."/>
            <person name="Bilodeau G."/>
        </authorList>
    </citation>
    <scope>NUCLEOTIDE SEQUENCE [LARGE SCALE GENOMIC DNA]</scope>
    <source>
        <strain evidence="10 11">CBS 172.35</strain>
    </source>
</reference>
<dbReference type="GO" id="GO:0034727">
    <property type="term" value="P:piecemeal microautophagy of the nucleus"/>
    <property type="evidence" value="ECO:0007669"/>
    <property type="project" value="TreeGrafter"/>
</dbReference>
<evidence type="ECO:0000259" key="9">
    <source>
        <dbReference type="Pfam" id="PF20638"/>
    </source>
</evidence>
<feature type="domain" description="Autophagy protein ATG5 UblB" evidence="7">
    <location>
        <begin position="159"/>
        <end position="252"/>
    </location>
</feature>
<organism evidence="10 11">
    <name type="scientific">Lachnellula willkommii</name>
    <dbReference type="NCBI Taxonomy" id="215461"/>
    <lineage>
        <taxon>Eukaryota</taxon>
        <taxon>Fungi</taxon>
        <taxon>Dikarya</taxon>
        <taxon>Ascomycota</taxon>
        <taxon>Pezizomycotina</taxon>
        <taxon>Leotiomycetes</taxon>
        <taxon>Helotiales</taxon>
        <taxon>Lachnaceae</taxon>
        <taxon>Lachnellula</taxon>
    </lineage>
</organism>
<dbReference type="Gene3D" id="3.10.20.620">
    <property type="match status" value="1"/>
</dbReference>
<dbReference type="FunFam" id="3.10.20.90:FF:000290">
    <property type="entry name" value="Autophagy protein 5"/>
    <property type="match status" value="1"/>
</dbReference>
<comment type="subunit">
    <text evidence="6">Conjugated with ATG12.</text>
</comment>
<dbReference type="InterPro" id="IPR048318">
    <property type="entry name" value="ATG5_UblB"/>
</dbReference>
<keyword evidence="6" id="KW-0813">Transport</keyword>
<dbReference type="Pfam" id="PF20638">
    <property type="entry name" value="ATG5_UblA"/>
    <property type="match status" value="1"/>
</dbReference>
<dbReference type="GO" id="GO:0061908">
    <property type="term" value="C:phagophore"/>
    <property type="evidence" value="ECO:0007669"/>
    <property type="project" value="TreeGrafter"/>
</dbReference>
<comment type="subcellular location">
    <subcellularLocation>
        <location evidence="1 6">Preautophagosomal structure membrane</location>
        <topology evidence="1 6">Peripheral membrane protein</topology>
    </subcellularLocation>
</comment>
<gene>
    <name evidence="10" type="primary">atg5</name>
    <name evidence="10" type="ORF">LAWI1_G003219</name>
</gene>
<evidence type="ECO:0000256" key="2">
    <source>
        <dbReference type="ARBA" id="ARBA00006910"/>
    </source>
</evidence>
<dbReference type="GO" id="GO:0034274">
    <property type="term" value="C:Atg12-Atg5-Atg16 complex"/>
    <property type="evidence" value="ECO:0007669"/>
    <property type="project" value="TreeGrafter"/>
</dbReference>
<dbReference type="GO" id="GO:0005776">
    <property type="term" value="C:autophagosome"/>
    <property type="evidence" value="ECO:0007669"/>
    <property type="project" value="TreeGrafter"/>
</dbReference>
<dbReference type="AlphaFoldDB" id="A0A559MH09"/>
<dbReference type="Pfam" id="PF20637">
    <property type="entry name" value="ATG5_HBR"/>
    <property type="match status" value="1"/>
</dbReference>
<keyword evidence="11" id="KW-1185">Reference proteome</keyword>
<dbReference type="Pfam" id="PF04106">
    <property type="entry name" value="ATG5_UblB"/>
    <property type="match status" value="1"/>
</dbReference>
<name>A0A559MH09_9HELO</name>
<accession>A0A559MH09</accession>
<dbReference type="GO" id="GO:0044233">
    <property type="term" value="C:mitochondria-associated endoplasmic reticulum membrane contact site"/>
    <property type="evidence" value="ECO:0007669"/>
    <property type="project" value="TreeGrafter"/>
</dbReference>
<evidence type="ECO:0000256" key="4">
    <source>
        <dbReference type="ARBA" id="ARBA00022843"/>
    </source>
</evidence>
<evidence type="ECO:0000313" key="11">
    <source>
        <dbReference type="Proteomes" id="UP000315522"/>
    </source>
</evidence>
<comment type="function">
    <text evidence="6">Involved in cytoplasm to vacuole transport (Cvt) and autophagic vesicle formation.</text>
</comment>
<dbReference type="PANTHER" id="PTHR13040">
    <property type="entry name" value="AUTOPHAGY PROTEIN 5"/>
    <property type="match status" value="1"/>
</dbReference>
<dbReference type="GO" id="GO:0019776">
    <property type="term" value="F:Atg8-family ligase activity"/>
    <property type="evidence" value="ECO:0007669"/>
    <property type="project" value="TreeGrafter"/>
</dbReference>
<keyword evidence="6" id="KW-0472">Membrane</keyword>
<comment type="caution">
    <text evidence="10">The sequence shown here is derived from an EMBL/GenBank/DDBJ whole genome shotgun (WGS) entry which is preliminary data.</text>
</comment>
<feature type="domain" description="Autophagy protein ATG5 UblA" evidence="9">
    <location>
        <begin position="5"/>
        <end position="79"/>
    </location>
</feature>
<evidence type="ECO:0000256" key="3">
    <source>
        <dbReference type="ARBA" id="ARBA00022499"/>
    </source>
</evidence>
<dbReference type="GO" id="GO:0034045">
    <property type="term" value="C:phagophore assembly site membrane"/>
    <property type="evidence" value="ECO:0007669"/>
    <property type="project" value="UniProtKB-SubCell"/>
</dbReference>
<dbReference type="InterPro" id="IPR048940">
    <property type="entry name" value="ATG5_HBR"/>
</dbReference>
<dbReference type="GO" id="GO:0000422">
    <property type="term" value="P:autophagy of mitochondrion"/>
    <property type="evidence" value="ECO:0007669"/>
    <property type="project" value="TreeGrafter"/>
</dbReference>
<dbReference type="InterPro" id="IPR042527">
    <property type="entry name" value="Atg5_UblA_dom_sf"/>
</dbReference>
<dbReference type="Proteomes" id="UP000315522">
    <property type="component" value="Unassembled WGS sequence"/>
</dbReference>
<evidence type="ECO:0000256" key="1">
    <source>
        <dbReference type="ARBA" id="ARBA00004623"/>
    </source>
</evidence>
<comment type="similarity">
    <text evidence="2 6">Belongs to the ATG5 family.</text>
</comment>
<dbReference type="InterPro" id="IPR042526">
    <property type="entry name" value="Atg5_HR"/>
</dbReference>
<keyword evidence="3 6" id="KW-1017">Isopeptide bond</keyword>